<feature type="non-terminal residue" evidence="3">
    <location>
        <position position="526"/>
    </location>
</feature>
<comment type="caution">
    <text evidence="3">The sequence shown here is derived from an EMBL/GenBank/DDBJ whole genome shotgun (WGS) entry which is preliminary data.</text>
</comment>
<sequence>MSTRVNPGSSSSNSSQISLSDSRYVISFERNNHGEIFIDDMLAEMIENVYAGDVSTDEEMEAEIEQEIHVIQSDTEEITVKGKGGVSNRGRKGKYKSRGEENEGIHESSSKRVRHGNRGRGRGRGKGQERGNAGIVLQQTASLPPPTFEPMQKCQPAHRGYATLPHEMLLGTVTPLAIFQLFFTDNQLQTIVENTNKYEQMKGFSDSDRRPWSPLTLKELKIWIALVIYMGVHKIYAVEDLWNNNERKPIHNIKDFMTLVRFQQIKHFFHISSPSETQSFWYSKVEPLASHLRNMFKKLYMPGTNVSVDEMIARFSGRSIHTVRMKNKPTPEGYKIVSLCDAGYTWTFTFTSRIEKNREIEQIAGLTETGCLVWHLVRQLPDTKSYDVYMDNYFSSIALFKYMRDNGYGACGTVRLNSAKFPAELKHGKYQRLDWNTLLGKVVENVLAILWIDNGPVTMLTTIHNVCGDDWNVARERRRPRETSTNANTVRRVFGNLSKKSLQIPKIIDDYNHYMGGVDIADQLRG</sequence>
<gene>
    <name evidence="3" type="ORF">POCULU_LOCUS6757</name>
</gene>
<dbReference type="InterPro" id="IPR029526">
    <property type="entry name" value="PGBD"/>
</dbReference>
<dbReference type="Pfam" id="PF13843">
    <property type="entry name" value="DDE_Tnp_1_7"/>
    <property type="match status" value="1"/>
</dbReference>
<dbReference type="EMBL" id="CAJVPJ010001325">
    <property type="protein sequence ID" value="CAG8586621.1"/>
    <property type="molecule type" value="Genomic_DNA"/>
</dbReference>
<dbReference type="AlphaFoldDB" id="A0A9N9C4F4"/>
<feature type="region of interest" description="Disordered" evidence="1">
    <location>
        <begin position="79"/>
        <end position="132"/>
    </location>
</feature>
<feature type="compositionally biased region" description="Basic residues" evidence="1">
    <location>
        <begin position="111"/>
        <end position="125"/>
    </location>
</feature>
<proteinExistence type="predicted"/>
<dbReference type="PANTHER" id="PTHR46599">
    <property type="entry name" value="PIGGYBAC TRANSPOSABLE ELEMENT-DERIVED PROTEIN 4"/>
    <property type="match status" value="1"/>
</dbReference>
<dbReference type="Proteomes" id="UP000789572">
    <property type="component" value="Unassembled WGS sequence"/>
</dbReference>
<feature type="domain" description="PiggyBac transposable element-derived protein" evidence="2">
    <location>
        <begin position="174"/>
        <end position="525"/>
    </location>
</feature>
<keyword evidence="4" id="KW-1185">Reference proteome</keyword>
<feature type="compositionally biased region" description="Basic and acidic residues" evidence="1">
    <location>
        <begin position="97"/>
        <end position="110"/>
    </location>
</feature>
<name>A0A9N9C4F4_9GLOM</name>
<reference evidence="3" key="1">
    <citation type="submission" date="2021-06" db="EMBL/GenBank/DDBJ databases">
        <authorList>
            <person name="Kallberg Y."/>
            <person name="Tangrot J."/>
            <person name="Rosling A."/>
        </authorList>
    </citation>
    <scope>NUCLEOTIDE SEQUENCE</scope>
    <source>
        <strain evidence="3">IA702</strain>
    </source>
</reference>
<dbReference type="PANTHER" id="PTHR46599:SF3">
    <property type="entry name" value="PIGGYBAC TRANSPOSABLE ELEMENT-DERIVED PROTEIN 4"/>
    <property type="match status" value="1"/>
</dbReference>
<evidence type="ECO:0000313" key="4">
    <source>
        <dbReference type="Proteomes" id="UP000789572"/>
    </source>
</evidence>
<accession>A0A9N9C4F4</accession>
<evidence type="ECO:0000259" key="2">
    <source>
        <dbReference type="Pfam" id="PF13843"/>
    </source>
</evidence>
<protein>
    <submittedName>
        <fullName evidence="3">4867_t:CDS:1</fullName>
    </submittedName>
</protein>
<evidence type="ECO:0000256" key="1">
    <source>
        <dbReference type="SAM" id="MobiDB-lite"/>
    </source>
</evidence>
<evidence type="ECO:0000313" key="3">
    <source>
        <dbReference type="EMBL" id="CAG8586621.1"/>
    </source>
</evidence>
<organism evidence="3 4">
    <name type="scientific">Paraglomus occultum</name>
    <dbReference type="NCBI Taxonomy" id="144539"/>
    <lineage>
        <taxon>Eukaryota</taxon>
        <taxon>Fungi</taxon>
        <taxon>Fungi incertae sedis</taxon>
        <taxon>Mucoromycota</taxon>
        <taxon>Glomeromycotina</taxon>
        <taxon>Glomeromycetes</taxon>
        <taxon>Paraglomerales</taxon>
        <taxon>Paraglomeraceae</taxon>
        <taxon>Paraglomus</taxon>
    </lineage>
</organism>
<dbReference type="OrthoDB" id="2400393at2759"/>